<reference evidence="1" key="1">
    <citation type="submission" date="2017-12" db="EMBL/GenBank/DDBJ databases">
        <title>Gene loss provides genomic basis for host adaptation in cereal stripe rust fungi.</title>
        <authorList>
            <person name="Xia C."/>
        </authorList>
    </citation>
    <scope>NUCLEOTIDE SEQUENCE [LARGE SCALE GENOMIC DNA]</scope>
    <source>
        <strain evidence="1">93-210</strain>
    </source>
</reference>
<gene>
    <name evidence="1" type="ORF">PSTT_04112</name>
</gene>
<comment type="caution">
    <text evidence="1">The sequence shown here is derived from an EMBL/GenBank/DDBJ whole genome shotgun (WGS) entry which is preliminary data.</text>
</comment>
<dbReference type="Proteomes" id="UP000239156">
    <property type="component" value="Unassembled WGS sequence"/>
</dbReference>
<evidence type="ECO:0000313" key="1">
    <source>
        <dbReference type="EMBL" id="POW12866.1"/>
    </source>
</evidence>
<organism evidence="1 2">
    <name type="scientific">Puccinia striiformis</name>
    <dbReference type="NCBI Taxonomy" id="27350"/>
    <lineage>
        <taxon>Eukaryota</taxon>
        <taxon>Fungi</taxon>
        <taxon>Dikarya</taxon>
        <taxon>Basidiomycota</taxon>
        <taxon>Pucciniomycotina</taxon>
        <taxon>Pucciniomycetes</taxon>
        <taxon>Pucciniales</taxon>
        <taxon>Pucciniaceae</taxon>
        <taxon>Puccinia</taxon>
    </lineage>
</organism>
<protein>
    <submittedName>
        <fullName evidence="1">Uncharacterized protein</fullName>
    </submittedName>
</protein>
<name>A0A2S4VTK1_9BASI</name>
<sequence>MFFFHFLKPSGILISPDPSPIVCVISYPTDRICLPTYSCQSFLHSLRNRARFTIGHTPRIGGNSYFHIIERTATYINLSLPRKTLTQAKMTDTFWRGVVLSSFYFLLTTQSSNARHHHHKPRGQQCRTAMSVLPVHFTFNNTAQPTAPTTTTAPASDPSKPLVIALTGIPWQYEGKPIKSTGAPAPQALTVTLPANQTTVPGATPSGDIKSTCAFSFLSQRISYLQRNQSRSSSILGAVCFDAGALYSCSSCNRILYGKECYKKIGPEELETFSSGEIACTKWYSRTGYAEGGGVTMCGAESGDVYQCSKDEDLTRESDGFDILHTFIASHQSQPEIIG</sequence>
<keyword evidence="2" id="KW-1185">Reference proteome</keyword>
<dbReference type="EMBL" id="PKSL01000028">
    <property type="protein sequence ID" value="POW12866.1"/>
    <property type="molecule type" value="Genomic_DNA"/>
</dbReference>
<dbReference type="VEuPathDB" id="FungiDB:PSTT_04112"/>
<dbReference type="VEuPathDB" id="FungiDB:PSHT_07207"/>
<dbReference type="AlphaFoldDB" id="A0A2S4VTK1"/>
<evidence type="ECO:0000313" key="2">
    <source>
        <dbReference type="Proteomes" id="UP000239156"/>
    </source>
</evidence>
<accession>A0A2S4VTK1</accession>
<proteinExistence type="predicted"/>